<dbReference type="GO" id="GO:0005886">
    <property type="term" value="C:plasma membrane"/>
    <property type="evidence" value="ECO:0007669"/>
    <property type="project" value="InterPro"/>
</dbReference>
<evidence type="ECO:0000256" key="5">
    <source>
        <dbReference type="ARBA" id="ARBA00022989"/>
    </source>
</evidence>
<accession>A0A8S2YIN6</accession>
<dbReference type="PRINTS" id="PR00205">
    <property type="entry name" value="CADHERIN"/>
</dbReference>
<gene>
    <name evidence="10" type="ORF">GIL414_LOCUS37427</name>
    <name evidence="11" type="ORF">SMN809_LOCUS39171</name>
</gene>
<dbReference type="InterPro" id="IPR020894">
    <property type="entry name" value="Cadherin_CS"/>
</dbReference>
<keyword evidence="3" id="KW-0677">Repeat</keyword>
<reference evidence="10" key="1">
    <citation type="submission" date="2021-02" db="EMBL/GenBank/DDBJ databases">
        <authorList>
            <person name="Nowell W R."/>
        </authorList>
    </citation>
    <scope>NUCLEOTIDE SEQUENCE</scope>
</reference>
<keyword evidence="2" id="KW-0812">Transmembrane</keyword>
<evidence type="ECO:0000256" key="7">
    <source>
        <dbReference type="ARBA" id="ARBA00023180"/>
    </source>
</evidence>
<organism evidence="10 12">
    <name type="scientific">Rotaria magnacalcarata</name>
    <dbReference type="NCBI Taxonomy" id="392030"/>
    <lineage>
        <taxon>Eukaryota</taxon>
        <taxon>Metazoa</taxon>
        <taxon>Spiralia</taxon>
        <taxon>Gnathifera</taxon>
        <taxon>Rotifera</taxon>
        <taxon>Eurotatoria</taxon>
        <taxon>Bdelloidea</taxon>
        <taxon>Philodinida</taxon>
        <taxon>Philodinidae</taxon>
        <taxon>Rotaria</taxon>
    </lineage>
</organism>
<dbReference type="PROSITE" id="PS50268">
    <property type="entry name" value="CADHERIN_2"/>
    <property type="match status" value="1"/>
</dbReference>
<feature type="non-terminal residue" evidence="10">
    <location>
        <position position="80"/>
    </location>
</feature>
<protein>
    <recommendedName>
        <fullName evidence="9">Cadherin domain-containing protein</fullName>
    </recommendedName>
</protein>
<dbReference type="AlphaFoldDB" id="A0A8S2YIN6"/>
<evidence type="ECO:0000256" key="6">
    <source>
        <dbReference type="ARBA" id="ARBA00023136"/>
    </source>
</evidence>
<dbReference type="GO" id="GO:0005509">
    <property type="term" value="F:calcium ion binding"/>
    <property type="evidence" value="ECO:0007669"/>
    <property type="project" value="UniProtKB-UniRule"/>
</dbReference>
<keyword evidence="7" id="KW-0325">Glycoprotein</keyword>
<dbReference type="EMBL" id="CAJOBI010104459">
    <property type="protein sequence ID" value="CAF4603078.1"/>
    <property type="molecule type" value="Genomic_DNA"/>
</dbReference>
<dbReference type="Gene3D" id="2.60.40.60">
    <property type="entry name" value="Cadherins"/>
    <property type="match status" value="2"/>
</dbReference>
<dbReference type="CDD" id="cd11304">
    <property type="entry name" value="Cadherin_repeat"/>
    <property type="match status" value="1"/>
</dbReference>
<dbReference type="PANTHER" id="PTHR24028:SF146">
    <property type="entry name" value="CADHERIN 96CB, ISOFORM D-RELATED"/>
    <property type="match status" value="1"/>
</dbReference>
<evidence type="ECO:0000256" key="2">
    <source>
        <dbReference type="ARBA" id="ARBA00022692"/>
    </source>
</evidence>
<dbReference type="GO" id="GO:0007156">
    <property type="term" value="P:homophilic cell adhesion via plasma membrane adhesion molecules"/>
    <property type="evidence" value="ECO:0007669"/>
    <property type="project" value="InterPro"/>
</dbReference>
<comment type="subcellular location">
    <subcellularLocation>
        <location evidence="1">Membrane</location>
        <topology evidence="1">Single-pass membrane protein</topology>
    </subcellularLocation>
</comment>
<dbReference type="Proteomes" id="UP000681720">
    <property type="component" value="Unassembled WGS sequence"/>
</dbReference>
<dbReference type="PROSITE" id="PS00232">
    <property type="entry name" value="CADHERIN_1"/>
    <property type="match status" value="1"/>
</dbReference>
<evidence type="ECO:0000313" key="11">
    <source>
        <dbReference type="EMBL" id="CAF4603078.1"/>
    </source>
</evidence>
<dbReference type="InterPro" id="IPR015919">
    <property type="entry name" value="Cadherin-like_sf"/>
</dbReference>
<dbReference type="PANTHER" id="PTHR24028">
    <property type="entry name" value="CADHERIN-87A"/>
    <property type="match status" value="1"/>
</dbReference>
<evidence type="ECO:0000256" key="4">
    <source>
        <dbReference type="ARBA" id="ARBA00022837"/>
    </source>
</evidence>
<evidence type="ECO:0000256" key="3">
    <source>
        <dbReference type="ARBA" id="ARBA00022737"/>
    </source>
</evidence>
<comment type="caution">
    <text evidence="10">The sequence shown here is derived from an EMBL/GenBank/DDBJ whole genome shotgun (WGS) entry which is preliminary data.</text>
</comment>
<dbReference type="SUPFAM" id="SSF49313">
    <property type="entry name" value="Cadherin-like"/>
    <property type="match status" value="1"/>
</dbReference>
<dbReference type="InterPro" id="IPR050174">
    <property type="entry name" value="Protocadherin/Cadherin-CA"/>
</dbReference>
<keyword evidence="5" id="KW-1133">Transmembrane helix</keyword>
<evidence type="ECO:0000313" key="10">
    <source>
        <dbReference type="EMBL" id="CAF4565280.1"/>
    </source>
</evidence>
<proteinExistence type="predicted"/>
<name>A0A8S2YIN6_9BILA</name>
<evidence type="ECO:0000313" key="12">
    <source>
        <dbReference type="Proteomes" id="UP000681720"/>
    </source>
</evidence>
<feature type="non-terminal residue" evidence="10">
    <location>
        <position position="1"/>
    </location>
</feature>
<evidence type="ECO:0000256" key="1">
    <source>
        <dbReference type="ARBA" id="ARBA00004167"/>
    </source>
</evidence>
<evidence type="ECO:0000256" key="8">
    <source>
        <dbReference type="PROSITE-ProRule" id="PRU00043"/>
    </source>
</evidence>
<evidence type="ECO:0000259" key="9">
    <source>
        <dbReference type="PROSITE" id="PS50268"/>
    </source>
</evidence>
<keyword evidence="6" id="KW-0472">Membrane</keyword>
<sequence>TFSIINLQTENQLGLRLLKYLDRERRNLYKMKILASDGQHIGALSLDIFILDSNDNVPKFEHEQYEIKLREDTPIGTEII</sequence>
<dbReference type="EMBL" id="CAJOBJ010096107">
    <property type="protein sequence ID" value="CAF4565280.1"/>
    <property type="molecule type" value="Genomic_DNA"/>
</dbReference>
<dbReference type="InterPro" id="IPR002126">
    <property type="entry name" value="Cadherin-like_dom"/>
</dbReference>
<feature type="domain" description="Cadherin" evidence="9">
    <location>
        <begin position="2"/>
        <end position="60"/>
    </location>
</feature>
<keyword evidence="4 8" id="KW-0106">Calcium</keyword>
<dbReference type="Proteomes" id="UP000676336">
    <property type="component" value="Unassembled WGS sequence"/>
</dbReference>